<dbReference type="AlphaFoldDB" id="A0A0B1R8U8"/>
<gene>
    <name evidence="1" type="ORF">QU24_13115</name>
</gene>
<evidence type="ECO:0000313" key="1">
    <source>
        <dbReference type="EMBL" id="KHJ67612.1"/>
    </source>
</evidence>
<sequence length="107" mass="12288">MKTPEEYYAQARTMFFAAHADFQAALDELTESDARAANLSLRQLREWHAERIYAAFLRQKKLDGMLFSIQLAEPDKAVAAEAIETYLKSHAEALGMTWEEFCIKNEL</sequence>
<reference evidence="1 2" key="1">
    <citation type="submission" date="2014-11" db="EMBL/GenBank/DDBJ databases">
        <title>Genome sequencing of Pantoea rodasii ND03.</title>
        <authorList>
            <person name="Muhamad Yunos N.Y."/>
            <person name="Chan K.-G."/>
        </authorList>
    </citation>
    <scope>NUCLEOTIDE SEQUENCE [LARGE SCALE GENOMIC DNA]</scope>
    <source>
        <strain evidence="1 2">ND03</strain>
    </source>
</reference>
<organism evidence="1 2">
    <name type="scientific">Pantoea rodasii</name>
    <dbReference type="NCBI Taxonomy" id="1076549"/>
    <lineage>
        <taxon>Bacteria</taxon>
        <taxon>Pseudomonadati</taxon>
        <taxon>Pseudomonadota</taxon>
        <taxon>Gammaproteobacteria</taxon>
        <taxon>Enterobacterales</taxon>
        <taxon>Erwiniaceae</taxon>
        <taxon>Pantoea</taxon>
    </lineage>
</organism>
<name>A0A0B1R8U8_9GAMM</name>
<protein>
    <submittedName>
        <fullName evidence="1">Uncharacterized protein</fullName>
    </submittedName>
</protein>
<dbReference type="InterPro" id="IPR045662">
    <property type="entry name" value="DUF6388"/>
</dbReference>
<comment type="caution">
    <text evidence="1">The sequence shown here is derived from an EMBL/GenBank/DDBJ whole genome shotgun (WGS) entry which is preliminary data.</text>
</comment>
<evidence type="ECO:0000313" key="2">
    <source>
        <dbReference type="Proteomes" id="UP000030853"/>
    </source>
</evidence>
<dbReference type="Pfam" id="PF19925">
    <property type="entry name" value="DUF6388"/>
    <property type="match status" value="1"/>
</dbReference>
<accession>A0A0B1R8U8</accession>
<proteinExistence type="predicted"/>
<dbReference type="RefSeq" id="WP_034824381.1">
    <property type="nucleotide sequence ID" value="NZ_JTJJ01000044.1"/>
</dbReference>
<dbReference type="EMBL" id="JTJJ01000044">
    <property type="protein sequence ID" value="KHJ67612.1"/>
    <property type="molecule type" value="Genomic_DNA"/>
</dbReference>
<dbReference type="Proteomes" id="UP000030853">
    <property type="component" value="Unassembled WGS sequence"/>
</dbReference>